<evidence type="ECO:0000256" key="1">
    <source>
        <dbReference type="SAM" id="MobiDB-lite"/>
    </source>
</evidence>
<feature type="region of interest" description="Disordered" evidence="1">
    <location>
        <begin position="1"/>
        <end position="25"/>
    </location>
</feature>
<keyword evidence="2" id="KW-1185">Reference proteome</keyword>
<evidence type="ECO:0000313" key="2">
    <source>
        <dbReference type="Proteomes" id="UP000887569"/>
    </source>
</evidence>
<dbReference type="SUPFAM" id="SSF48371">
    <property type="entry name" value="ARM repeat"/>
    <property type="match status" value="1"/>
</dbReference>
<dbReference type="InterPro" id="IPR051367">
    <property type="entry name" value="mRNA_TranslReg/HistoneTransl"/>
</dbReference>
<organism evidence="2 3">
    <name type="scientific">Parascaris univalens</name>
    <name type="common">Nematode worm</name>
    <dbReference type="NCBI Taxonomy" id="6257"/>
    <lineage>
        <taxon>Eukaryota</taxon>
        <taxon>Metazoa</taxon>
        <taxon>Ecdysozoa</taxon>
        <taxon>Nematoda</taxon>
        <taxon>Chromadorea</taxon>
        <taxon>Rhabditida</taxon>
        <taxon>Spirurina</taxon>
        <taxon>Ascaridomorpha</taxon>
        <taxon>Ascaridoidea</taxon>
        <taxon>Ascarididae</taxon>
        <taxon>Parascaris</taxon>
    </lineage>
</organism>
<dbReference type="Proteomes" id="UP000887569">
    <property type="component" value="Unplaced"/>
</dbReference>
<protein>
    <submittedName>
        <fullName evidence="3">MIF4G domain-containing protein</fullName>
    </submittedName>
</protein>
<reference evidence="3" key="1">
    <citation type="submission" date="2022-11" db="UniProtKB">
        <authorList>
            <consortium name="WormBaseParasite"/>
        </authorList>
    </citation>
    <scope>IDENTIFICATION</scope>
</reference>
<dbReference type="InterPro" id="IPR016024">
    <property type="entry name" value="ARM-type_fold"/>
</dbReference>
<dbReference type="AlphaFoldDB" id="A0A915ATP9"/>
<dbReference type="Gene3D" id="1.25.40.180">
    <property type="match status" value="1"/>
</dbReference>
<evidence type="ECO:0000313" key="3">
    <source>
        <dbReference type="WBParaSite" id="PgR014X_g069_t01"/>
    </source>
</evidence>
<dbReference type="PANTHER" id="PTHR23254:SF15">
    <property type="entry name" value="POLYADENYLATE-BINDING PROTEIN-INTERACTING PROTEIN 1"/>
    <property type="match status" value="1"/>
</dbReference>
<proteinExistence type="predicted"/>
<sequence>MTESNGFQGFPTPPPPFISPTNNPQQFSPIVVPDCTEYPSYIRPMQPQIAASGQAPFHNYNIEPQLSVASSSAYFVPAPSNITTLPSVSPTSTNHRFRLNPDAPEFQPAYMVFQQNVPPYANAPMYDGNGYHPSNVYEYHGFGQQPPPQFTTYMEAVGEEGLDMNDLAYEAMYDTNAPIGAVQQFALSADLCQSMMYSDNAALLQEVQVGLEQLIREPEEFDTWSGAIRDRLVDKSITSSALSMTAEMILQMVTLTPGVQYNFSRLCAYLSKEVQDFRQKNLLPQLRNYHENQRPAMNAEQLQNLLLFFAELYDKLELNGGARIFVLAKAVFEQIEDMLDVKGLKDSSVKTVIQALKLDGRHLESSAEGIKRVDALFTRLNALAKGHPALSDSIKQQIASLSVFRESNWGTKNQETYKSHLQTDGTGLTPSSSSGGMFFGPDGQPLSEEERAFLEENCGGLDACDAIADDNDVPGDEYDEFLSKVACAPKTGSIDDVLVAEDMGKLHLTEEEVHGEKKIDQDKHTD</sequence>
<dbReference type="GO" id="GO:0006446">
    <property type="term" value="P:regulation of translational initiation"/>
    <property type="evidence" value="ECO:0007669"/>
    <property type="project" value="TreeGrafter"/>
</dbReference>
<dbReference type="PANTHER" id="PTHR23254">
    <property type="entry name" value="EIF4G DOMAIN PROTEIN"/>
    <property type="match status" value="1"/>
</dbReference>
<dbReference type="WBParaSite" id="PgR014X_g069_t01">
    <property type="protein sequence ID" value="PgR014X_g069_t01"/>
    <property type="gene ID" value="PgR014X_g069"/>
</dbReference>
<accession>A0A915ATP9</accession>
<dbReference type="GO" id="GO:0008494">
    <property type="term" value="F:translation activator activity"/>
    <property type="evidence" value="ECO:0007669"/>
    <property type="project" value="TreeGrafter"/>
</dbReference>
<name>A0A915ATP9_PARUN</name>